<keyword evidence="1" id="KW-0472">Membrane</keyword>
<protein>
    <submittedName>
        <fullName evidence="2">Uncharacterized protein</fullName>
    </submittedName>
</protein>
<reference evidence="2 3" key="1">
    <citation type="journal article" date="2020" name="Mol. Biol. Evol.">
        <title>Distinct Expression and Methylation Patterns for Genes with Different Fates following a Single Whole-Genome Duplication in Flowering Plants.</title>
        <authorList>
            <person name="Shi T."/>
            <person name="Rahmani R.S."/>
            <person name="Gugger P.F."/>
            <person name="Wang M."/>
            <person name="Li H."/>
            <person name="Zhang Y."/>
            <person name="Li Z."/>
            <person name="Wang Q."/>
            <person name="Van de Peer Y."/>
            <person name="Marchal K."/>
            <person name="Chen J."/>
        </authorList>
    </citation>
    <scope>NUCLEOTIDE SEQUENCE [LARGE SCALE GENOMIC DNA]</scope>
    <source>
        <tissue evidence="2">Leaf</tissue>
    </source>
</reference>
<keyword evidence="1" id="KW-0812">Transmembrane</keyword>
<keyword evidence="3" id="KW-1185">Reference proteome</keyword>
<evidence type="ECO:0000313" key="3">
    <source>
        <dbReference type="Proteomes" id="UP000607653"/>
    </source>
</evidence>
<name>A0A822XZI5_NELNU</name>
<evidence type="ECO:0000256" key="1">
    <source>
        <dbReference type="SAM" id="Phobius"/>
    </source>
</evidence>
<accession>A0A822XZI5</accession>
<dbReference type="AlphaFoldDB" id="A0A822XZI5"/>
<feature type="transmembrane region" description="Helical" evidence="1">
    <location>
        <begin position="20"/>
        <end position="39"/>
    </location>
</feature>
<keyword evidence="1" id="KW-1133">Transmembrane helix</keyword>
<proteinExistence type="predicted"/>
<sequence>MSLNLECERAYFTISNTYIGNYLLILNLLSNMCVAFFVISQQTAIGIRLHKNFRFFFPPTLHLWPP</sequence>
<organism evidence="2 3">
    <name type="scientific">Nelumbo nucifera</name>
    <name type="common">Sacred lotus</name>
    <dbReference type="NCBI Taxonomy" id="4432"/>
    <lineage>
        <taxon>Eukaryota</taxon>
        <taxon>Viridiplantae</taxon>
        <taxon>Streptophyta</taxon>
        <taxon>Embryophyta</taxon>
        <taxon>Tracheophyta</taxon>
        <taxon>Spermatophyta</taxon>
        <taxon>Magnoliopsida</taxon>
        <taxon>Proteales</taxon>
        <taxon>Nelumbonaceae</taxon>
        <taxon>Nelumbo</taxon>
    </lineage>
</organism>
<gene>
    <name evidence="2" type="ORF">HUJ06_026617</name>
</gene>
<comment type="caution">
    <text evidence="2">The sequence shown here is derived from an EMBL/GenBank/DDBJ whole genome shotgun (WGS) entry which is preliminary data.</text>
</comment>
<dbReference type="EMBL" id="DUZY01000001">
    <property type="protein sequence ID" value="DAD25153.1"/>
    <property type="molecule type" value="Genomic_DNA"/>
</dbReference>
<evidence type="ECO:0000313" key="2">
    <source>
        <dbReference type="EMBL" id="DAD25153.1"/>
    </source>
</evidence>
<dbReference type="Proteomes" id="UP000607653">
    <property type="component" value="Unassembled WGS sequence"/>
</dbReference>